<keyword evidence="2" id="KW-1185">Reference proteome</keyword>
<proteinExistence type="predicted"/>
<accession>A0A2K8Z7U6</accession>
<sequence length="169" mass="19796">MKNYTFDQHRHNYATWTAARAVQRDFTTTAKIKYAIEQSSLQRFAQDDNEVSVEQFATLHQRWAEQIISALKAEGVQTVTYGRASKLISIYLKTSVILCNKGQCYRSSSIHPPIDGILLRSLSILPGLSDLKSIKWTLLEKDDYWKLAERLRNHFGSFDWRLEYYWMPR</sequence>
<evidence type="ECO:0000313" key="2">
    <source>
        <dbReference type="Proteomes" id="UP000232883"/>
    </source>
</evidence>
<dbReference type="Proteomes" id="UP000232883">
    <property type="component" value="Chromosome"/>
</dbReference>
<reference evidence="1 2" key="1">
    <citation type="submission" date="2017-11" db="EMBL/GenBank/DDBJ databases">
        <title>Taxonomic description and genome sequences of Spirosoma HA7 sp. nov., isolated from pollen microhabitat of Corylus avellana.</title>
        <authorList>
            <person name="Ambika Manirajan B."/>
            <person name="Suarez C."/>
            <person name="Ratering S."/>
            <person name="Geissler-Plaum R."/>
            <person name="Cardinale M."/>
            <person name="Sylvia S."/>
        </authorList>
    </citation>
    <scope>NUCLEOTIDE SEQUENCE [LARGE SCALE GENOMIC DNA]</scope>
    <source>
        <strain evidence="1 2">HA7</strain>
    </source>
</reference>
<dbReference type="RefSeq" id="WP_100992496.1">
    <property type="nucleotide sequence ID" value="NZ_CP025096.1"/>
</dbReference>
<name>A0A2K8Z7U6_9BACT</name>
<evidence type="ECO:0000313" key="1">
    <source>
        <dbReference type="EMBL" id="AUD05945.1"/>
    </source>
</evidence>
<dbReference type="AlphaFoldDB" id="A0A2K8Z7U6"/>
<dbReference type="OrthoDB" id="979776at2"/>
<gene>
    <name evidence="1" type="ORF">CWM47_31335</name>
</gene>
<protein>
    <submittedName>
        <fullName evidence="1">Uncharacterized protein</fullName>
    </submittedName>
</protein>
<organism evidence="1 2">
    <name type="scientific">Spirosoma pollinicola</name>
    <dbReference type="NCBI Taxonomy" id="2057025"/>
    <lineage>
        <taxon>Bacteria</taxon>
        <taxon>Pseudomonadati</taxon>
        <taxon>Bacteroidota</taxon>
        <taxon>Cytophagia</taxon>
        <taxon>Cytophagales</taxon>
        <taxon>Cytophagaceae</taxon>
        <taxon>Spirosoma</taxon>
    </lineage>
</organism>
<dbReference type="EMBL" id="CP025096">
    <property type="protein sequence ID" value="AUD05945.1"/>
    <property type="molecule type" value="Genomic_DNA"/>
</dbReference>
<dbReference type="KEGG" id="spir:CWM47_31335"/>